<feature type="compositionally biased region" description="Polar residues" evidence="2">
    <location>
        <begin position="128"/>
        <end position="137"/>
    </location>
</feature>
<name>A0A0L0T954_ALLM3</name>
<feature type="compositionally biased region" description="Low complexity" evidence="2">
    <location>
        <begin position="144"/>
        <end position="161"/>
    </location>
</feature>
<reference evidence="3 4" key="1">
    <citation type="submission" date="2009-11" db="EMBL/GenBank/DDBJ databases">
        <title>Annotation of Allomyces macrogynus ATCC 38327.</title>
        <authorList>
            <consortium name="The Broad Institute Genome Sequencing Platform"/>
            <person name="Russ C."/>
            <person name="Cuomo C."/>
            <person name="Burger G."/>
            <person name="Gray M.W."/>
            <person name="Holland P.W.H."/>
            <person name="King N."/>
            <person name="Lang F.B.F."/>
            <person name="Roger A.J."/>
            <person name="Ruiz-Trillo I."/>
            <person name="Young S.K."/>
            <person name="Zeng Q."/>
            <person name="Gargeya S."/>
            <person name="Fitzgerald M."/>
            <person name="Haas B."/>
            <person name="Abouelleil A."/>
            <person name="Alvarado L."/>
            <person name="Arachchi H.M."/>
            <person name="Berlin A."/>
            <person name="Chapman S.B."/>
            <person name="Gearin G."/>
            <person name="Goldberg J."/>
            <person name="Griggs A."/>
            <person name="Gujja S."/>
            <person name="Hansen M."/>
            <person name="Heiman D."/>
            <person name="Howarth C."/>
            <person name="Larimer J."/>
            <person name="Lui A."/>
            <person name="MacDonald P.J.P."/>
            <person name="McCowen C."/>
            <person name="Montmayeur A."/>
            <person name="Murphy C."/>
            <person name="Neiman D."/>
            <person name="Pearson M."/>
            <person name="Priest M."/>
            <person name="Roberts A."/>
            <person name="Saif S."/>
            <person name="Shea T."/>
            <person name="Sisk P."/>
            <person name="Stolte C."/>
            <person name="Sykes S."/>
            <person name="Wortman J."/>
            <person name="Nusbaum C."/>
            <person name="Birren B."/>
        </authorList>
    </citation>
    <scope>NUCLEOTIDE SEQUENCE [LARGE SCALE GENOMIC DNA]</scope>
    <source>
        <strain evidence="3 4">ATCC 38327</strain>
    </source>
</reference>
<organism evidence="3 4">
    <name type="scientific">Allomyces macrogynus (strain ATCC 38327)</name>
    <name type="common">Allomyces javanicus var. macrogynus</name>
    <dbReference type="NCBI Taxonomy" id="578462"/>
    <lineage>
        <taxon>Eukaryota</taxon>
        <taxon>Fungi</taxon>
        <taxon>Fungi incertae sedis</taxon>
        <taxon>Blastocladiomycota</taxon>
        <taxon>Blastocladiomycetes</taxon>
        <taxon>Blastocladiales</taxon>
        <taxon>Blastocladiaceae</taxon>
        <taxon>Allomyces</taxon>
    </lineage>
</organism>
<dbReference type="EMBL" id="GG745371">
    <property type="protein sequence ID" value="KNE71282.1"/>
    <property type="molecule type" value="Genomic_DNA"/>
</dbReference>
<evidence type="ECO:0000256" key="1">
    <source>
        <dbReference type="ARBA" id="ARBA00093634"/>
    </source>
</evidence>
<evidence type="ECO:0000313" key="3">
    <source>
        <dbReference type="EMBL" id="KNE71282.1"/>
    </source>
</evidence>
<sequence>MSFAVQERLNAVDPRDAPLFAALQEYQRYLEGMVAVERALNATIFDLSTARRTLGARLGAVSFDYRMSATTTVESASTSAPTPDNDPPGTPSSAPPLDFRTRRRSIARPSSPTSPTTSRTMPDYHTPLPTSSSASSETELRPMSPSRSSTSTATSVATLPGSSSTVAVAAAAAGTDPLKWFGLLTPPALRSAQERAGTAVDALVAVANHKQRLLAAVREFERLESELGPEVDLGDGAPAGPHHAAT</sequence>
<dbReference type="PANTHER" id="PTHR31996">
    <property type="entry name" value="COILED-COIL DOMAIN-CONTAINING PROTEIN 115"/>
    <property type="match status" value="1"/>
</dbReference>
<accession>A0A0L0T954</accession>
<proteinExistence type="predicted"/>
<reference evidence="4" key="2">
    <citation type="submission" date="2009-11" db="EMBL/GenBank/DDBJ databases">
        <title>The Genome Sequence of Allomyces macrogynus strain ATCC 38327.</title>
        <authorList>
            <consortium name="The Broad Institute Genome Sequencing Platform"/>
            <person name="Russ C."/>
            <person name="Cuomo C."/>
            <person name="Shea T."/>
            <person name="Young S.K."/>
            <person name="Zeng Q."/>
            <person name="Koehrsen M."/>
            <person name="Haas B."/>
            <person name="Borodovsky M."/>
            <person name="Guigo R."/>
            <person name="Alvarado L."/>
            <person name="Berlin A."/>
            <person name="Borenstein D."/>
            <person name="Chen Z."/>
            <person name="Engels R."/>
            <person name="Freedman E."/>
            <person name="Gellesch M."/>
            <person name="Goldberg J."/>
            <person name="Griggs A."/>
            <person name="Gujja S."/>
            <person name="Heiman D."/>
            <person name="Hepburn T."/>
            <person name="Howarth C."/>
            <person name="Jen D."/>
            <person name="Larson L."/>
            <person name="Lewis B."/>
            <person name="Mehta T."/>
            <person name="Park D."/>
            <person name="Pearson M."/>
            <person name="Roberts A."/>
            <person name="Saif S."/>
            <person name="Shenoy N."/>
            <person name="Sisk P."/>
            <person name="Stolte C."/>
            <person name="Sykes S."/>
            <person name="Walk T."/>
            <person name="White J."/>
            <person name="Yandava C."/>
            <person name="Burger G."/>
            <person name="Gray M.W."/>
            <person name="Holland P.W.H."/>
            <person name="King N."/>
            <person name="Lang F.B.F."/>
            <person name="Roger A.J."/>
            <person name="Ruiz-Trillo I."/>
            <person name="Lander E."/>
            <person name="Nusbaum C."/>
        </authorList>
    </citation>
    <scope>NUCLEOTIDE SEQUENCE [LARGE SCALE GENOMIC DNA]</scope>
    <source>
        <strain evidence="4">ATCC 38327</strain>
    </source>
</reference>
<dbReference type="AlphaFoldDB" id="A0A0L0T954"/>
<evidence type="ECO:0000256" key="2">
    <source>
        <dbReference type="SAM" id="MobiDB-lite"/>
    </source>
</evidence>
<keyword evidence="4" id="KW-1185">Reference proteome</keyword>
<dbReference type="PANTHER" id="PTHR31996:SF2">
    <property type="entry name" value="COILED-COIL DOMAIN-CONTAINING PROTEIN 115"/>
    <property type="match status" value="1"/>
</dbReference>
<dbReference type="InterPro" id="IPR040357">
    <property type="entry name" value="Vma22/CCDC115"/>
</dbReference>
<feature type="compositionally biased region" description="Low complexity" evidence="2">
    <location>
        <begin position="107"/>
        <end position="120"/>
    </location>
</feature>
<dbReference type="OrthoDB" id="408631at2759"/>
<dbReference type="Proteomes" id="UP000054350">
    <property type="component" value="Unassembled WGS sequence"/>
</dbReference>
<dbReference type="GO" id="GO:0051082">
    <property type="term" value="F:unfolded protein binding"/>
    <property type="evidence" value="ECO:0007669"/>
    <property type="project" value="TreeGrafter"/>
</dbReference>
<feature type="compositionally biased region" description="Pro residues" evidence="2">
    <location>
        <begin position="84"/>
        <end position="94"/>
    </location>
</feature>
<evidence type="ECO:0000313" key="4">
    <source>
        <dbReference type="Proteomes" id="UP000054350"/>
    </source>
</evidence>
<feature type="region of interest" description="Disordered" evidence="2">
    <location>
        <begin position="74"/>
        <end position="161"/>
    </location>
</feature>
<dbReference type="GO" id="GO:0070072">
    <property type="term" value="P:vacuolar proton-transporting V-type ATPase complex assembly"/>
    <property type="evidence" value="ECO:0007669"/>
    <property type="project" value="InterPro"/>
</dbReference>
<protein>
    <recommendedName>
        <fullName evidence="1">Vacuolar ATPase assembly protein VMA22</fullName>
    </recommendedName>
</protein>
<dbReference type="VEuPathDB" id="FungiDB:AMAG_15522"/>
<gene>
    <name evidence="3" type="ORF">AMAG_15522</name>
</gene>